<evidence type="ECO:0000313" key="2">
    <source>
        <dbReference type="EMBL" id="RBL92133.1"/>
    </source>
</evidence>
<accession>A0A365Y0K4</accession>
<dbReference type="Pfam" id="PF19920">
    <property type="entry name" value="bpX4"/>
    <property type="match status" value="1"/>
</dbReference>
<dbReference type="OrthoDB" id="886582at2"/>
<evidence type="ECO:0000259" key="1">
    <source>
        <dbReference type="Pfam" id="PF19920"/>
    </source>
</evidence>
<keyword evidence="3" id="KW-1185">Reference proteome</keyword>
<organism evidence="2 3">
    <name type="scientific">Chitinophaga flava</name>
    <dbReference type="NCBI Taxonomy" id="2259036"/>
    <lineage>
        <taxon>Bacteria</taxon>
        <taxon>Pseudomonadati</taxon>
        <taxon>Bacteroidota</taxon>
        <taxon>Chitinophagia</taxon>
        <taxon>Chitinophagales</taxon>
        <taxon>Chitinophagaceae</taxon>
        <taxon>Chitinophaga</taxon>
    </lineage>
</organism>
<proteinExistence type="predicted"/>
<feature type="domain" description="MoxR-vWA-beta-propeller ternary system" evidence="1">
    <location>
        <begin position="3"/>
        <end position="202"/>
    </location>
</feature>
<dbReference type="Proteomes" id="UP000253410">
    <property type="component" value="Unassembled WGS sequence"/>
</dbReference>
<reference evidence="2 3" key="1">
    <citation type="submission" date="2018-05" db="EMBL/GenBank/DDBJ databases">
        <title>Chitinophaga sp. K3CV102501T nov., isolated from isolated from a monsoon evergreen broad-leaved forest soil.</title>
        <authorList>
            <person name="Lv Y."/>
        </authorList>
    </citation>
    <scope>NUCLEOTIDE SEQUENCE [LARGE SCALE GENOMIC DNA]</scope>
    <source>
        <strain evidence="2 3">GDMCC 1.1325</strain>
    </source>
</reference>
<comment type="caution">
    <text evidence="2">The sequence shown here is derived from an EMBL/GenBank/DDBJ whole genome shotgun (WGS) entry which is preliminary data.</text>
</comment>
<dbReference type="EMBL" id="QFFJ01000001">
    <property type="protein sequence ID" value="RBL92133.1"/>
    <property type="molecule type" value="Genomic_DNA"/>
</dbReference>
<name>A0A365Y0K4_9BACT</name>
<dbReference type="InterPro" id="IPR045549">
    <property type="entry name" value="bpX4"/>
</dbReference>
<protein>
    <recommendedName>
        <fullName evidence="1">MoxR-vWA-beta-propeller ternary system domain-containing protein</fullName>
    </recommendedName>
</protein>
<gene>
    <name evidence="2" type="ORF">DF182_05930</name>
</gene>
<dbReference type="AlphaFoldDB" id="A0A365Y0K4"/>
<sequence>MILSSFITTLVQDGQVTIAAVVNPFSSDDLADANNLLLEYYRNDLTDMPGQAPGFDADAAMWAAQFVYRAAQLIMLRHIDENGVYQLLPLYDIATQPDAVYSADLCLRYLPDLLSLAKGLAPADPLVKRITQIAAQWPFSSTGMNILPDIPVNVITSHPSLLQAYTDRIIASKDAARCSEPMVMTTVKASLGNYADLLWPGFHDSFRD</sequence>
<dbReference type="RefSeq" id="WP_113614733.1">
    <property type="nucleotide sequence ID" value="NZ_QFFJ01000001.1"/>
</dbReference>
<evidence type="ECO:0000313" key="3">
    <source>
        <dbReference type="Proteomes" id="UP000253410"/>
    </source>
</evidence>